<gene>
    <name evidence="1" type="ORF">P7K49_005343</name>
</gene>
<dbReference type="EMBL" id="JASSZA010000002">
    <property type="protein sequence ID" value="KAK2118456.1"/>
    <property type="molecule type" value="Genomic_DNA"/>
</dbReference>
<sequence length="69" mass="7279">EQNVDLLSTGTRKALVPRSLPQLLLESTAPLKVLFLAPDLVPMFSFSVAVTGQPGFSSPASTPIQSPQS</sequence>
<accession>A0ABQ9WA22</accession>
<dbReference type="Proteomes" id="UP001266305">
    <property type="component" value="Unassembled WGS sequence"/>
</dbReference>
<evidence type="ECO:0000313" key="1">
    <source>
        <dbReference type="EMBL" id="KAK2118456.1"/>
    </source>
</evidence>
<organism evidence="1 2">
    <name type="scientific">Saguinus oedipus</name>
    <name type="common">Cotton-top tamarin</name>
    <name type="synonym">Oedipomidas oedipus</name>
    <dbReference type="NCBI Taxonomy" id="9490"/>
    <lineage>
        <taxon>Eukaryota</taxon>
        <taxon>Metazoa</taxon>
        <taxon>Chordata</taxon>
        <taxon>Craniata</taxon>
        <taxon>Vertebrata</taxon>
        <taxon>Euteleostomi</taxon>
        <taxon>Mammalia</taxon>
        <taxon>Eutheria</taxon>
        <taxon>Euarchontoglires</taxon>
        <taxon>Primates</taxon>
        <taxon>Haplorrhini</taxon>
        <taxon>Platyrrhini</taxon>
        <taxon>Cebidae</taxon>
        <taxon>Callitrichinae</taxon>
        <taxon>Saguinus</taxon>
    </lineage>
</organism>
<comment type="caution">
    <text evidence="1">The sequence shown here is derived from an EMBL/GenBank/DDBJ whole genome shotgun (WGS) entry which is preliminary data.</text>
</comment>
<reference evidence="1 2" key="1">
    <citation type="submission" date="2023-05" db="EMBL/GenBank/DDBJ databases">
        <title>B98-5 Cell Line De Novo Hybrid Assembly: An Optical Mapping Approach.</title>
        <authorList>
            <person name="Kananen K."/>
            <person name="Auerbach J.A."/>
            <person name="Kautto E."/>
            <person name="Blachly J.S."/>
        </authorList>
    </citation>
    <scope>NUCLEOTIDE SEQUENCE [LARGE SCALE GENOMIC DNA]</scope>
    <source>
        <strain evidence="1">B95-8</strain>
        <tissue evidence="1">Cell line</tissue>
    </source>
</reference>
<keyword evidence="2" id="KW-1185">Reference proteome</keyword>
<proteinExistence type="predicted"/>
<name>A0ABQ9WA22_SAGOE</name>
<feature type="non-terminal residue" evidence="1">
    <location>
        <position position="1"/>
    </location>
</feature>
<evidence type="ECO:0000313" key="2">
    <source>
        <dbReference type="Proteomes" id="UP001266305"/>
    </source>
</evidence>
<protein>
    <submittedName>
        <fullName evidence="1">Uncharacterized protein</fullName>
    </submittedName>
</protein>